<dbReference type="SUPFAM" id="SSF53187">
    <property type="entry name" value="Zn-dependent exopeptidases"/>
    <property type="match status" value="1"/>
</dbReference>
<organism evidence="1">
    <name type="scientific">freshwater metagenome</name>
    <dbReference type="NCBI Taxonomy" id="449393"/>
    <lineage>
        <taxon>unclassified sequences</taxon>
        <taxon>metagenomes</taxon>
        <taxon>ecological metagenomes</taxon>
    </lineage>
</organism>
<dbReference type="InterPro" id="IPR017439">
    <property type="entry name" value="Amidohydrolase"/>
</dbReference>
<sequence length="394" mass="41898">MNEMNLLTETKTKVQNRVSEVSKTLLELSHWLHAHPETAWQEFESAAAVAKVLRDNGFDVTEQVCGLPTAFRAEFGTGDLTVALCAEYDALPGLGHACGHNIIASSSVGAALALASVAEELNLKVVVLGTPAEEGGGGKIVMLERGAFDGVDVAALVHPGPVDVAFAEPFAVRHIAVKYSGKASHAAAYPEQGVNAADAFTIAQVAIGLLRQQLPSTVRVHGVMTRGGEAPNAIPEVTEGRWYIRATSTKLMEETYLRVAKCFEAGALASGCSLEIHDESQPYSEFTNHPNLNELFKTNAISIGREFNDDDPRIRMNRASTDLGNISKVVASIHPYIGINSGAAVNHQKEFAAVCITADADQAVLDAATAMAMTLVDIAATDALRTYVKGYSKP</sequence>
<reference evidence="1" key="1">
    <citation type="submission" date="2020-05" db="EMBL/GenBank/DDBJ databases">
        <authorList>
            <person name="Chiriac C."/>
            <person name="Salcher M."/>
            <person name="Ghai R."/>
            <person name="Kavagutti S V."/>
        </authorList>
    </citation>
    <scope>NUCLEOTIDE SEQUENCE</scope>
</reference>
<dbReference type="SUPFAM" id="SSF55031">
    <property type="entry name" value="Bacterial exopeptidase dimerisation domain"/>
    <property type="match status" value="1"/>
</dbReference>
<accession>A0A6J6QFA5</accession>
<dbReference type="InterPro" id="IPR002933">
    <property type="entry name" value="Peptidase_M20"/>
</dbReference>
<dbReference type="GO" id="GO:0046657">
    <property type="term" value="P:folic acid catabolic process"/>
    <property type="evidence" value="ECO:0007669"/>
    <property type="project" value="TreeGrafter"/>
</dbReference>
<dbReference type="FunFam" id="3.30.70.360:FF:000004">
    <property type="entry name" value="Peptidase M20 domain-containing protein 2"/>
    <property type="match status" value="1"/>
</dbReference>
<protein>
    <submittedName>
        <fullName evidence="1">Unannotated protein</fullName>
    </submittedName>
</protein>
<dbReference type="InterPro" id="IPR052030">
    <property type="entry name" value="Peptidase_M20/M20A_hydrolases"/>
</dbReference>
<dbReference type="Gene3D" id="3.40.630.10">
    <property type="entry name" value="Zn peptidases"/>
    <property type="match status" value="1"/>
</dbReference>
<dbReference type="GO" id="GO:0016805">
    <property type="term" value="F:dipeptidase activity"/>
    <property type="evidence" value="ECO:0007669"/>
    <property type="project" value="InterPro"/>
</dbReference>
<dbReference type="InterPro" id="IPR036264">
    <property type="entry name" value="Bact_exopeptidase_dim_dom"/>
</dbReference>
<dbReference type="InterPro" id="IPR017144">
    <property type="entry name" value="Xaa-Arg_dipeptidase"/>
</dbReference>
<dbReference type="CDD" id="cd05672">
    <property type="entry name" value="M20_ACY1L2-like"/>
    <property type="match status" value="1"/>
</dbReference>
<gene>
    <name evidence="1" type="ORF">UFOPK2648_00863</name>
</gene>
<proteinExistence type="predicted"/>
<name>A0A6J6QFA5_9ZZZZ</name>
<dbReference type="EMBL" id="CAEZYC010000044">
    <property type="protein sequence ID" value="CAB4710460.1"/>
    <property type="molecule type" value="Genomic_DNA"/>
</dbReference>
<dbReference type="Gene3D" id="3.30.70.360">
    <property type="match status" value="1"/>
</dbReference>
<evidence type="ECO:0000313" key="1">
    <source>
        <dbReference type="EMBL" id="CAB4710460.1"/>
    </source>
</evidence>
<dbReference type="GO" id="GO:0005737">
    <property type="term" value="C:cytoplasm"/>
    <property type="evidence" value="ECO:0007669"/>
    <property type="project" value="TreeGrafter"/>
</dbReference>
<dbReference type="Pfam" id="PF01546">
    <property type="entry name" value="Peptidase_M20"/>
    <property type="match status" value="1"/>
</dbReference>
<dbReference type="PANTHER" id="PTHR30575">
    <property type="entry name" value="PEPTIDASE M20"/>
    <property type="match status" value="1"/>
</dbReference>
<dbReference type="PIRSF" id="PIRSF037226">
    <property type="entry name" value="Amidohydrolase_ACY1L2_prd"/>
    <property type="match status" value="1"/>
</dbReference>
<dbReference type="NCBIfam" id="TIGR01891">
    <property type="entry name" value="amidohydrolases"/>
    <property type="match status" value="1"/>
</dbReference>
<dbReference type="GO" id="GO:0071713">
    <property type="term" value="F:para-aminobenzoyl-glutamate hydrolase activity"/>
    <property type="evidence" value="ECO:0007669"/>
    <property type="project" value="TreeGrafter"/>
</dbReference>
<dbReference type="PANTHER" id="PTHR30575:SF0">
    <property type="entry name" value="XAA-ARG DIPEPTIDASE"/>
    <property type="match status" value="1"/>
</dbReference>
<dbReference type="AlphaFoldDB" id="A0A6J6QFA5"/>